<dbReference type="GO" id="GO:1902670">
    <property type="term" value="F:carbon dioxide binding"/>
    <property type="evidence" value="ECO:0007669"/>
    <property type="project" value="TreeGrafter"/>
</dbReference>
<gene>
    <name evidence="2" type="primary">hypC</name>
    <name evidence="2" type="ordered locus">HCH_00074</name>
</gene>
<dbReference type="HOGENOM" id="CLU_159381_1_0_6"/>
<dbReference type="Proteomes" id="UP000000238">
    <property type="component" value="Chromosome"/>
</dbReference>
<sequence length="87" mass="9394">MCLAIPVQVESLLDNDEALVDIGGLKKRISLALVDDVCVGDYVILHVGYALSKIDEDEALRTLELFDQMQALQEELGASLESDGSGD</sequence>
<dbReference type="InterPro" id="IPR019812">
    <property type="entry name" value="Hydgase_assmbl_chp_CS"/>
</dbReference>
<reference evidence="2 3" key="1">
    <citation type="journal article" date="2005" name="Nucleic Acids Res.">
        <title>Genomic blueprint of Hahella chejuensis, a marine microbe producing an algicidal agent.</title>
        <authorList>
            <person name="Jeong H."/>
            <person name="Yim J.H."/>
            <person name="Lee C."/>
            <person name="Choi S.-H."/>
            <person name="Park Y.K."/>
            <person name="Yoon S.H."/>
            <person name="Hur C.-G."/>
            <person name="Kang H.-Y."/>
            <person name="Kim D."/>
            <person name="Lee H.H."/>
            <person name="Park K.H."/>
            <person name="Park S.-H."/>
            <person name="Park H.-S."/>
            <person name="Lee H.K."/>
            <person name="Oh T.K."/>
            <person name="Kim J.F."/>
        </authorList>
    </citation>
    <scope>NUCLEOTIDE SEQUENCE [LARGE SCALE GENOMIC DNA]</scope>
    <source>
        <strain evidence="2 3">KCTC 2396</strain>
    </source>
</reference>
<dbReference type="GO" id="GO:0051604">
    <property type="term" value="P:protein maturation"/>
    <property type="evidence" value="ECO:0007669"/>
    <property type="project" value="TreeGrafter"/>
</dbReference>
<dbReference type="Pfam" id="PF01455">
    <property type="entry name" value="HupF_HypC"/>
    <property type="match status" value="1"/>
</dbReference>
<dbReference type="EMBL" id="CP000155">
    <property type="protein sequence ID" value="ABC26995.1"/>
    <property type="molecule type" value="Genomic_DNA"/>
</dbReference>
<comment type="similarity">
    <text evidence="1">Belongs to the HupF/HypC family.</text>
</comment>
<proteinExistence type="inferred from homology"/>
<name>Q2SQS9_HAHCH</name>
<evidence type="ECO:0000313" key="2">
    <source>
        <dbReference type="EMBL" id="ABC26995.1"/>
    </source>
</evidence>
<keyword evidence="3" id="KW-1185">Reference proteome</keyword>
<accession>Q2SQS9</accession>
<dbReference type="Gene3D" id="2.30.30.140">
    <property type="match status" value="1"/>
</dbReference>
<evidence type="ECO:0000313" key="3">
    <source>
        <dbReference type="Proteomes" id="UP000000238"/>
    </source>
</evidence>
<dbReference type="OrthoDB" id="9806017at2"/>
<organism evidence="2 3">
    <name type="scientific">Hahella chejuensis (strain KCTC 2396)</name>
    <dbReference type="NCBI Taxonomy" id="349521"/>
    <lineage>
        <taxon>Bacteria</taxon>
        <taxon>Pseudomonadati</taxon>
        <taxon>Pseudomonadota</taxon>
        <taxon>Gammaproteobacteria</taxon>
        <taxon>Oceanospirillales</taxon>
        <taxon>Hahellaceae</taxon>
        <taxon>Hahella</taxon>
    </lineage>
</organism>
<dbReference type="NCBIfam" id="TIGR00074">
    <property type="entry name" value="hypC_hupF"/>
    <property type="match status" value="1"/>
</dbReference>
<dbReference type="PANTHER" id="PTHR35177:SF2">
    <property type="entry name" value="HYDROGENASE MATURATION FACTOR HYBG"/>
    <property type="match status" value="1"/>
</dbReference>
<dbReference type="SUPFAM" id="SSF159127">
    <property type="entry name" value="HupF/HypC-like"/>
    <property type="match status" value="1"/>
</dbReference>
<dbReference type="STRING" id="349521.HCH_00074"/>
<dbReference type="eggNOG" id="COG0298">
    <property type="taxonomic scope" value="Bacteria"/>
</dbReference>
<dbReference type="FunFam" id="2.30.30.140:FF:000022">
    <property type="entry name" value="Hydrogenase assembly chaperone HybG"/>
    <property type="match status" value="1"/>
</dbReference>
<dbReference type="GO" id="GO:0005506">
    <property type="term" value="F:iron ion binding"/>
    <property type="evidence" value="ECO:0007669"/>
    <property type="project" value="TreeGrafter"/>
</dbReference>
<protein>
    <submittedName>
        <fullName evidence="2">Hydrogenase assembly chaperone HypC/HupF</fullName>
    </submittedName>
</protein>
<dbReference type="InterPro" id="IPR001109">
    <property type="entry name" value="Hydrogenase_HupF/HypC"/>
</dbReference>
<dbReference type="AlphaFoldDB" id="Q2SQS9"/>
<dbReference type="RefSeq" id="WP_011394072.1">
    <property type="nucleotide sequence ID" value="NC_007645.1"/>
</dbReference>
<dbReference type="KEGG" id="hch:HCH_00074"/>
<dbReference type="PRINTS" id="PR00445">
    <property type="entry name" value="HUPFHYPC"/>
</dbReference>
<dbReference type="PANTHER" id="PTHR35177">
    <property type="entry name" value="HYDROGENASE MATURATION FACTOR HYBG"/>
    <property type="match status" value="1"/>
</dbReference>
<evidence type="ECO:0000256" key="1">
    <source>
        <dbReference type="ARBA" id="ARBA00006018"/>
    </source>
</evidence>
<dbReference type="PROSITE" id="PS01097">
    <property type="entry name" value="HUPF_HYPC"/>
    <property type="match status" value="1"/>
</dbReference>